<dbReference type="SUPFAM" id="SSF53383">
    <property type="entry name" value="PLP-dependent transferases"/>
    <property type="match status" value="1"/>
</dbReference>
<dbReference type="PANTHER" id="PTHR11808">
    <property type="entry name" value="TRANS-SULFURATION ENZYME FAMILY MEMBER"/>
    <property type="match status" value="1"/>
</dbReference>
<evidence type="ECO:0000256" key="2">
    <source>
        <dbReference type="ARBA" id="ARBA00009077"/>
    </source>
</evidence>
<dbReference type="GO" id="GO:0019346">
    <property type="term" value="P:transsulfuration"/>
    <property type="evidence" value="ECO:0007669"/>
    <property type="project" value="InterPro"/>
</dbReference>
<dbReference type="GO" id="GO:0005737">
    <property type="term" value="C:cytoplasm"/>
    <property type="evidence" value="ECO:0007669"/>
    <property type="project" value="TreeGrafter"/>
</dbReference>
<feature type="region of interest" description="Disordered" evidence="6">
    <location>
        <begin position="1"/>
        <end position="24"/>
    </location>
</feature>
<organism evidence="7 8">
    <name type="scientific">Thermaerobacter subterraneus DSM 13965</name>
    <dbReference type="NCBI Taxonomy" id="867903"/>
    <lineage>
        <taxon>Bacteria</taxon>
        <taxon>Bacillati</taxon>
        <taxon>Bacillota</taxon>
        <taxon>Clostridia</taxon>
        <taxon>Eubacteriales</taxon>
        <taxon>Clostridiales Family XVII. Incertae Sedis</taxon>
        <taxon>Thermaerobacter</taxon>
    </lineage>
</organism>
<dbReference type="InterPro" id="IPR015421">
    <property type="entry name" value="PyrdxlP-dep_Trfase_major"/>
</dbReference>
<evidence type="ECO:0000256" key="1">
    <source>
        <dbReference type="ARBA" id="ARBA00001933"/>
    </source>
</evidence>
<comment type="similarity">
    <text evidence="2 5">Belongs to the trans-sulfuration enzymes family.</text>
</comment>
<dbReference type="CDD" id="cd00614">
    <property type="entry name" value="CGS_like"/>
    <property type="match status" value="1"/>
</dbReference>
<gene>
    <name evidence="7" type="ORF">ThesuDRAFT_01238</name>
</gene>
<comment type="caution">
    <text evidence="7">The sequence shown here is derived from an EMBL/GenBank/DDBJ whole genome shotgun (WGS) entry which is preliminary data.</text>
</comment>
<evidence type="ECO:0000256" key="3">
    <source>
        <dbReference type="ARBA" id="ARBA00022898"/>
    </source>
</evidence>
<dbReference type="InterPro" id="IPR000277">
    <property type="entry name" value="Cys/Met-Metab_PyrdxlP-dep_enz"/>
</dbReference>
<dbReference type="Proteomes" id="UP000005710">
    <property type="component" value="Unassembled WGS sequence"/>
</dbReference>
<accession>K6QF04</accession>
<name>K6QF04_9FIRM</name>
<dbReference type="FunFam" id="3.90.1150.10:FF:000033">
    <property type="entry name" value="Cystathionine gamma-synthase"/>
    <property type="match status" value="1"/>
</dbReference>
<dbReference type="GO" id="GO:0016846">
    <property type="term" value="F:carbon-sulfur lyase activity"/>
    <property type="evidence" value="ECO:0007669"/>
    <property type="project" value="TreeGrafter"/>
</dbReference>
<evidence type="ECO:0000313" key="7">
    <source>
        <dbReference type="EMBL" id="EKP95486.1"/>
    </source>
</evidence>
<dbReference type="Gene3D" id="3.40.640.10">
    <property type="entry name" value="Type I PLP-dependent aspartate aminotransferase-like (Major domain)"/>
    <property type="match status" value="1"/>
</dbReference>
<dbReference type="Pfam" id="PF01053">
    <property type="entry name" value="Cys_Met_Meta_PP"/>
    <property type="match status" value="1"/>
</dbReference>
<keyword evidence="8" id="KW-1185">Reference proteome</keyword>
<proteinExistence type="inferred from homology"/>
<dbReference type="AlphaFoldDB" id="K6QF04"/>
<dbReference type="EMBL" id="AENY02000002">
    <property type="protein sequence ID" value="EKP95486.1"/>
    <property type="molecule type" value="Genomic_DNA"/>
</dbReference>
<evidence type="ECO:0000256" key="5">
    <source>
        <dbReference type="RuleBase" id="RU362118"/>
    </source>
</evidence>
<evidence type="ECO:0000256" key="4">
    <source>
        <dbReference type="PIRSR" id="PIRSR001434-2"/>
    </source>
</evidence>
<dbReference type="FunFam" id="3.40.640.10:FF:000009">
    <property type="entry name" value="Cystathionine gamma-synthase homolog"/>
    <property type="match status" value="1"/>
</dbReference>
<dbReference type="STRING" id="867903.ThesuDRAFT_01238"/>
<evidence type="ECO:0000256" key="6">
    <source>
        <dbReference type="SAM" id="MobiDB-lite"/>
    </source>
</evidence>
<keyword evidence="3 4" id="KW-0663">Pyridoxal phosphate</keyword>
<dbReference type="HOGENOM" id="CLU_018986_2_0_9"/>
<dbReference type="RefSeq" id="WP_006903507.1">
    <property type="nucleotide sequence ID" value="NZ_JH976535.1"/>
</dbReference>
<dbReference type="InterPro" id="IPR015424">
    <property type="entry name" value="PyrdxlP-dep_Trfase"/>
</dbReference>
<dbReference type="PIRSF" id="PIRSF001434">
    <property type="entry name" value="CGS"/>
    <property type="match status" value="1"/>
</dbReference>
<dbReference type="InterPro" id="IPR015422">
    <property type="entry name" value="PyrdxlP-dep_Trfase_small"/>
</dbReference>
<feature type="modified residue" description="N6-(pyridoxal phosphate)lysine" evidence="4">
    <location>
        <position position="221"/>
    </location>
</feature>
<dbReference type="GO" id="GO:0009086">
    <property type="term" value="P:methionine biosynthetic process"/>
    <property type="evidence" value="ECO:0007669"/>
    <property type="project" value="UniProtKB-ARBA"/>
</dbReference>
<dbReference type="eggNOG" id="COG0626">
    <property type="taxonomic scope" value="Bacteria"/>
</dbReference>
<reference evidence="7" key="2">
    <citation type="submission" date="2012-10" db="EMBL/GenBank/DDBJ databases">
        <title>Improved high-quality draft of Thermaerobacter subterraneus C21, DSM 13965.</title>
        <authorList>
            <consortium name="DOE Joint Genome Institute"/>
            <person name="Eisen J."/>
            <person name="Huntemann M."/>
            <person name="Wei C.-L."/>
            <person name="Han J."/>
            <person name="Detter J.C."/>
            <person name="Han C."/>
            <person name="Tapia R."/>
            <person name="Chen A."/>
            <person name="Kyrpides N."/>
            <person name="Mavromatis K."/>
            <person name="Markowitz V."/>
            <person name="Szeto E."/>
            <person name="Ivanova N."/>
            <person name="Mikhailova N."/>
            <person name="Ovchinnikova G."/>
            <person name="Pagani I."/>
            <person name="Pati A."/>
            <person name="Goodwin L."/>
            <person name="Nordberg H.P."/>
            <person name="Cantor M.N."/>
            <person name="Hua S.X."/>
            <person name="Woyke T."/>
            <person name="Eisen J."/>
            <person name="Klenk H.-P."/>
        </authorList>
    </citation>
    <scope>NUCLEOTIDE SEQUENCE [LARGE SCALE GENOMIC DNA]</scope>
    <source>
        <strain evidence="7">DSM 13965</strain>
    </source>
</reference>
<dbReference type="OrthoDB" id="9780685at2"/>
<protein>
    <submittedName>
        <fullName evidence="7">Cystathionine beta-lyase/cystathionine gamma-synthase</fullName>
    </submittedName>
</protein>
<sequence>MPVEPVPARSQGGAVPDPEGTLPVPRLQPATRVVHAGVRRDPRTGSVAVPIYQTATYEHPGPGQTTGWDYSRLHNPTREAFEEAVNGLEEGFAALAFASGMAALTAVLHLFRPGDHLVVTEDLYGHTWRVLDELFRHLGIGYTLADTTDAAAVAGSLTPATRAVLVESPTNPLMRVADLDGLAALCRHHRLWLLVDSTLFTPLFQRPLTRGADVVIHSASKYLAGHNDLVAGVAVAATPALADELTSVRTVTGGILGPHDAWLAVRGLKTLALRMAQAQHNALTLAHWLAAHPAVAAVYYPGLPSSPFFRRCRQQAEGFGAMLSFRLQDAGRAGHVLQRLRLILFAESFGGVESLITHPASTTHREMPAALRERLGIDEGLLRLSVGIEAVDDLAADLEQALEGPSALSLAEARARAEAILAGRARQEA</sequence>
<dbReference type="Gene3D" id="3.90.1150.10">
    <property type="entry name" value="Aspartate Aminotransferase, domain 1"/>
    <property type="match status" value="1"/>
</dbReference>
<reference evidence="7" key="1">
    <citation type="submission" date="2010-10" db="EMBL/GenBank/DDBJ databases">
        <authorList>
            <consortium name="US DOE Joint Genome Institute (JGI-PGF)"/>
            <person name="Lucas S."/>
            <person name="Copeland A."/>
            <person name="Lapidus A."/>
            <person name="Bruce D."/>
            <person name="Goodwin L."/>
            <person name="Pitluck S."/>
            <person name="Kyrpides N."/>
            <person name="Mavromatis K."/>
            <person name="Detter J.C."/>
            <person name="Han C."/>
            <person name="Land M."/>
            <person name="Hauser L."/>
            <person name="Markowitz V."/>
            <person name="Cheng J.-F."/>
            <person name="Hugenholtz P."/>
            <person name="Woyke T."/>
            <person name="Wu D."/>
            <person name="Pukall R."/>
            <person name="Wahrenburg C."/>
            <person name="Brambilla E."/>
            <person name="Klenk H.-P."/>
            <person name="Eisen J.A."/>
        </authorList>
    </citation>
    <scope>NUCLEOTIDE SEQUENCE [LARGE SCALE GENOMIC DNA]</scope>
    <source>
        <strain evidence="7">DSM 13965</strain>
    </source>
</reference>
<dbReference type="GO" id="GO:0030170">
    <property type="term" value="F:pyridoxal phosphate binding"/>
    <property type="evidence" value="ECO:0007669"/>
    <property type="project" value="InterPro"/>
</dbReference>
<comment type="cofactor">
    <cofactor evidence="1 5">
        <name>pyridoxal 5'-phosphate</name>
        <dbReference type="ChEBI" id="CHEBI:597326"/>
    </cofactor>
</comment>
<dbReference type="PANTHER" id="PTHR11808:SF90">
    <property type="entry name" value="CYSTATHIONINE GAMMA-SYNTHASE"/>
    <property type="match status" value="1"/>
</dbReference>
<evidence type="ECO:0000313" key="8">
    <source>
        <dbReference type="Proteomes" id="UP000005710"/>
    </source>
</evidence>